<dbReference type="EMBL" id="JACIIZ010000001">
    <property type="protein sequence ID" value="MBB6249517.1"/>
    <property type="molecule type" value="Genomic_DNA"/>
</dbReference>
<evidence type="ECO:0000313" key="2">
    <source>
        <dbReference type="Proteomes" id="UP000539175"/>
    </source>
</evidence>
<dbReference type="Proteomes" id="UP000539175">
    <property type="component" value="Unassembled WGS sequence"/>
</dbReference>
<dbReference type="AlphaFoldDB" id="A0A7X0ASY4"/>
<comment type="caution">
    <text evidence="1">The sequence shown here is derived from an EMBL/GenBank/DDBJ whole genome shotgun (WGS) entry which is preliminary data.</text>
</comment>
<proteinExistence type="predicted"/>
<keyword evidence="2" id="KW-1185">Reference proteome</keyword>
<organism evidence="1 2">
    <name type="scientific">Nitrospirillum iridis</name>
    <dbReference type="NCBI Taxonomy" id="765888"/>
    <lineage>
        <taxon>Bacteria</taxon>
        <taxon>Pseudomonadati</taxon>
        <taxon>Pseudomonadota</taxon>
        <taxon>Alphaproteobacteria</taxon>
        <taxon>Rhodospirillales</taxon>
        <taxon>Azospirillaceae</taxon>
        <taxon>Nitrospirillum</taxon>
    </lineage>
</organism>
<name>A0A7X0ASY4_9PROT</name>
<gene>
    <name evidence="1" type="ORF">FHS74_000050</name>
</gene>
<protein>
    <submittedName>
        <fullName evidence="1">Uncharacterized protein</fullName>
    </submittedName>
</protein>
<reference evidence="1 2" key="1">
    <citation type="submission" date="2020-08" db="EMBL/GenBank/DDBJ databases">
        <title>Genomic Encyclopedia of Type Strains, Phase IV (KMG-IV): sequencing the most valuable type-strain genomes for metagenomic binning, comparative biology and taxonomic classification.</title>
        <authorList>
            <person name="Goeker M."/>
        </authorList>
    </citation>
    <scope>NUCLEOTIDE SEQUENCE [LARGE SCALE GENOMIC DNA]</scope>
    <source>
        <strain evidence="1 2">DSM 22198</strain>
    </source>
</reference>
<sequence>MPVTIVDSKLSPSNKPLTLSLSKIAYSGTLPTGGTFRVLKPFIDKMTLLIDVPLALQDEVVEGAKILCQSGAGFQWVSNAKSRYQVRLFAKIPGSRHKIIVEVKPKDASKIKSFIRVEMNPQKASDAGLKVLREMFLVMFLNAPQALSEAIDNARVSRLDITVDILGVDIKDALVHPIKAQKTLKKKILYMAPSGAVQTIYAIFTKNGSGNWCAYNKKLQATEKKKSYHYHDVDCLRIEKRKDPKMHLKNISKMENPFGEVSVYLAGLYPPNLHGDVWPLFLDSCRMRGPQNALALIQDEVIRQSFSQCLMEAGAFWDAGKLWGSWADISAQLIQGLKDQ</sequence>
<dbReference type="RefSeq" id="WP_184796340.1">
    <property type="nucleotide sequence ID" value="NZ_JACIIZ010000001.1"/>
</dbReference>
<accession>A0A7X0ASY4</accession>
<evidence type="ECO:0000313" key="1">
    <source>
        <dbReference type="EMBL" id="MBB6249517.1"/>
    </source>
</evidence>